<accession>A0A2S7N1A0</accession>
<dbReference type="OrthoDB" id="9855944at2"/>
<evidence type="ECO:0000313" key="1">
    <source>
        <dbReference type="EMBL" id="PQD95755.1"/>
    </source>
</evidence>
<dbReference type="Proteomes" id="UP000239663">
    <property type="component" value="Unassembled WGS sequence"/>
</dbReference>
<protein>
    <submittedName>
        <fullName evidence="1">Uncharacterized protein</fullName>
    </submittedName>
</protein>
<evidence type="ECO:0000313" key="2">
    <source>
        <dbReference type="Proteomes" id="UP000239663"/>
    </source>
</evidence>
<sequence>MEKIVTNTGLKSMIGIEIIKAERKVDFSVTADVYQQKIKEYKRAKRLKQLLKEFDKGQEYITKEFEQLSGREITL</sequence>
<name>A0A2S7N1A0_9BACI</name>
<organism evidence="1 2">
    <name type="scientific">Pradoshia eiseniae</name>
    <dbReference type="NCBI Taxonomy" id="2064768"/>
    <lineage>
        <taxon>Bacteria</taxon>
        <taxon>Bacillati</taxon>
        <taxon>Bacillota</taxon>
        <taxon>Bacilli</taxon>
        <taxon>Bacillales</taxon>
        <taxon>Bacillaceae</taxon>
        <taxon>Pradoshia</taxon>
    </lineage>
</organism>
<proteinExistence type="predicted"/>
<dbReference type="RefSeq" id="WP_104848899.1">
    <property type="nucleotide sequence ID" value="NZ_PKOZ01000003.1"/>
</dbReference>
<reference evidence="1 2" key="1">
    <citation type="submission" date="2017-12" db="EMBL/GenBank/DDBJ databases">
        <title>Taxonomic description and draft genome of Pradoshia cofamensis Gen. nov., sp. nov., a thermotolerant bacillale isolated from anterior gut of earthworm Eisenia fetida.</title>
        <authorList>
            <person name="Saha T."/>
            <person name="Chakraborty R."/>
        </authorList>
    </citation>
    <scope>NUCLEOTIDE SEQUENCE [LARGE SCALE GENOMIC DNA]</scope>
    <source>
        <strain evidence="1 2">EAG3</strain>
    </source>
</reference>
<keyword evidence="2" id="KW-1185">Reference proteome</keyword>
<gene>
    <name evidence="1" type="ORF">CYL18_07640</name>
</gene>
<dbReference type="EMBL" id="PKOZ01000003">
    <property type="protein sequence ID" value="PQD95755.1"/>
    <property type="molecule type" value="Genomic_DNA"/>
</dbReference>
<dbReference type="AlphaFoldDB" id="A0A2S7N1A0"/>
<comment type="caution">
    <text evidence="1">The sequence shown here is derived from an EMBL/GenBank/DDBJ whole genome shotgun (WGS) entry which is preliminary data.</text>
</comment>